<reference evidence="8" key="2">
    <citation type="submission" date="2025-09" db="UniProtKB">
        <authorList>
            <consortium name="Ensembl"/>
        </authorList>
    </citation>
    <scope>IDENTIFICATION</scope>
</reference>
<keyword evidence="9" id="KW-1185">Reference proteome</keyword>
<feature type="transmembrane region" description="Helical" evidence="7">
    <location>
        <begin position="73"/>
        <end position="93"/>
    </location>
</feature>
<keyword evidence="5" id="KW-0027">Amidation</keyword>
<reference evidence="8" key="1">
    <citation type="submission" date="2025-08" db="UniProtKB">
        <authorList>
            <consortium name="Ensembl"/>
        </authorList>
    </citation>
    <scope>IDENTIFICATION</scope>
</reference>
<dbReference type="GO" id="GO:0005576">
    <property type="term" value="C:extracellular region"/>
    <property type="evidence" value="ECO:0007669"/>
    <property type="project" value="UniProtKB-SubCell"/>
</dbReference>
<keyword evidence="7" id="KW-1133">Transmembrane helix</keyword>
<keyword evidence="7" id="KW-0472">Membrane</keyword>
<evidence type="ECO:0000256" key="3">
    <source>
        <dbReference type="ARBA" id="ARBA00022525"/>
    </source>
</evidence>
<proteinExistence type="inferred from homology"/>
<keyword evidence="4" id="KW-0372">Hormone</keyword>
<evidence type="ECO:0000256" key="5">
    <source>
        <dbReference type="ARBA" id="ARBA00022815"/>
    </source>
</evidence>
<keyword evidence="3" id="KW-0964">Secreted</keyword>
<dbReference type="AlphaFoldDB" id="A0A673YHD5"/>
<dbReference type="GeneTree" id="ENSGT00990000212710"/>
<dbReference type="GO" id="GO:0005179">
    <property type="term" value="F:hormone activity"/>
    <property type="evidence" value="ECO:0007669"/>
    <property type="project" value="UniProtKB-KW"/>
</dbReference>
<accession>A0A673YHD5</accession>
<keyword evidence="6" id="KW-0873">Pyrrolidone carboxylic acid</keyword>
<evidence type="ECO:0000256" key="4">
    <source>
        <dbReference type="ARBA" id="ARBA00022702"/>
    </source>
</evidence>
<organism evidence="8 9">
    <name type="scientific">Salmo trutta</name>
    <name type="common">Brown trout</name>
    <dbReference type="NCBI Taxonomy" id="8032"/>
    <lineage>
        <taxon>Eukaryota</taxon>
        <taxon>Metazoa</taxon>
        <taxon>Chordata</taxon>
        <taxon>Craniata</taxon>
        <taxon>Vertebrata</taxon>
        <taxon>Euteleostomi</taxon>
        <taxon>Actinopterygii</taxon>
        <taxon>Neopterygii</taxon>
        <taxon>Teleostei</taxon>
        <taxon>Protacanthopterygii</taxon>
        <taxon>Salmoniformes</taxon>
        <taxon>Salmonidae</taxon>
        <taxon>Salmoninae</taxon>
        <taxon>Salmo</taxon>
    </lineage>
</organism>
<evidence type="ECO:0000313" key="9">
    <source>
        <dbReference type="Proteomes" id="UP000472277"/>
    </source>
</evidence>
<evidence type="ECO:0000256" key="2">
    <source>
        <dbReference type="ARBA" id="ARBA00010968"/>
    </source>
</evidence>
<keyword evidence="7" id="KW-0812">Transmembrane</keyword>
<evidence type="ECO:0000313" key="8">
    <source>
        <dbReference type="Ensembl" id="ENSSTUP00000034048.1"/>
    </source>
</evidence>
<dbReference type="InParanoid" id="A0A673YHD5"/>
<dbReference type="Ensembl" id="ENSSTUT00000035574.1">
    <property type="protein sequence ID" value="ENSSTUP00000034048.1"/>
    <property type="gene ID" value="ENSSTUG00000014521.1"/>
</dbReference>
<dbReference type="PROSITE" id="PS00473">
    <property type="entry name" value="GNRH"/>
    <property type="match status" value="1"/>
</dbReference>
<evidence type="ECO:0000256" key="7">
    <source>
        <dbReference type="SAM" id="Phobius"/>
    </source>
</evidence>
<dbReference type="Proteomes" id="UP000472277">
    <property type="component" value="Chromosome 27"/>
</dbReference>
<protein>
    <submittedName>
        <fullName evidence="8">Uncharacterized protein</fullName>
    </submittedName>
</protein>
<evidence type="ECO:0000256" key="1">
    <source>
        <dbReference type="ARBA" id="ARBA00004613"/>
    </source>
</evidence>
<dbReference type="InterPro" id="IPR002012">
    <property type="entry name" value="GnRH"/>
</dbReference>
<sequence>MHNHTQSILILSAGCCQHWSYDMSPGGKRQSGSCDGAYPMMGGIWSLFGCDVSPHAKIGLKNILKMYANTKNCSVITVLWWSFLVVYILRSVALK</sequence>
<comment type="subcellular location">
    <subcellularLocation>
        <location evidence="1">Secreted</location>
    </subcellularLocation>
</comment>
<name>A0A673YHD5_SALTR</name>
<comment type="similarity">
    <text evidence="2">Belongs to the GnRH family.</text>
</comment>
<evidence type="ECO:0000256" key="6">
    <source>
        <dbReference type="ARBA" id="ARBA00023283"/>
    </source>
</evidence>